<gene>
    <name evidence="7" type="ORF">CBR64_19915</name>
</gene>
<evidence type="ECO:0000256" key="1">
    <source>
        <dbReference type="ARBA" id="ARBA00023015"/>
    </source>
</evidence>
<dbReference type="InterPro" id="IPR009057">
    <property type="entry name" value="Homeodomain-like_sf"/>
</dbReference>
<dbReference type="KEGG" id="cceu:CBR64_19915"/>
<evidence type="ECO:0000313" key="7">
    <source>
        <dbReference type="EMBL" id="ARU53358.1"/>
    </source>
</evidence>
<dbReference type="AlphaFoldDB" id="A0A1Y0HYS1"/>
<dbReference type="PANTHER" id="PTHR30055:SF238">
    <property type="entry name" value="MYCOFACTOCIN BIOSYNTHESIS TRANSCRIPTIONAL REGULATOR MFTR-RELATED"/>
    <property type="match status" value="1"/>
</dbReference>
<evidence type="ECO:0000256" key="2">
    <source>
        <dbReference type="ARBA" id="ARBA00023125"/>
    </source>
</evidence>
<keyword evidence="2 4" id="KW-0238">DNA-binding</keyword>
<dbReference type="PANTHER" id="PTHR30055">
    <property type="entry name" value="HTH-TYPE TRANSCRIPTIONAL REGULATOR RUTR"/>
    <property type="match status" value="1"/>
</dbReference>
<evidence type="ECO:0000313" key="8">
    <source>
        <dbReference type="Proteomes" id="UP000196228"/>
    </source>
</evidence>
<dbReference type="GO" id="GO:0000976">
    <property type="term" value="F:transcription cis-regulatory region binding"/>
    <property type="evidence" value="ECO:0007669"/>
    <property type="project" value="TreeGrafter"/>
</dbReference>
<dbReference type="Proteomes" id="UP000196228">
    <property type="component" value="Chromosome"/>
</dbReference>
<feature type="compositionally biased region" description="Basic and acidic residues" evidence="5">
    <location>
        <begin position="40"/>
        <end position="52"/>
    </location>
</feature>
<organism evidence="7 8">
    <name type="scientific">Cellulosimicrobium cellulans</name>
    <name type="common">Arthrobacter luteus</name>
    <dbReference type="NCBI Taxonomy" id="1710"/>
    <lineage>
        <taxon>Bacteria</taxon>
        <taxon>Bacillati</taxon>
        <taxon>Actinomycetota</taxon>
        <taxon>Actinomycetes</taxon>
        <taxon>Micrococcales</taxon>
        <taxon>Promicromonosporaceae</taxon>
        <taxon>Cellulosimicrobium</taxon>
    </lineage>
</organism>
<feature type="domain" description="HTH tetR-type" evidence="6">
    <location>
        <begin position="52"/>
        <end position="111"/>
    </location>
</feature>
<name>A0A1Y0HYS1_CELCE</name>
<dbReference type="EMBL" id="CP021383">
    <property type="protein sequence ID" value="ARU53358.1"/>
    <property type="molecule type" value="Genomic_DNA"/>
</dbReference>
<protein>
    <recommendedName>
        <fullName evidence="6">HTH tetR-type domain-containing protein</fullName>
    </recommendedName>
</protein>
<dbReference type="Pfam" id="PF00440">
    <property type="entry name" value="TetR_N"/>
    <property type="match status" value="1"/>
</dbReference>
<proteinExistence type="predicted"/>
<dbReference type="PRINTS" id="PR00455">
    <property type="entry name" value="HTHTETR"/>
</dbReference>
<sequence>MRVSAHSVSVALVTRLPVPSDAPPDTSSDVVPEAPPDAPAPERTRARPLSREERRDAIAAATIPLLVQHGAAVTTRQIADAAGVAEGTLFRAFADKDEILHAAVVRSLDPAPAVAAIECLPDDDGLRPLVVSIVEFLLEAQRVGMRIFSAAHQVLEPHRVSGHGAGPDGGPRTDRQVRDDAARRMRAGHGPDARRAGFDARERSAREIVGAIERKLADHRAQLRVDPGLAARAVFSLVFGNALPHLSGGDRLDAVQLADLILGGIGADVTTDPSP</sequence>
<evidence type="ECO:0000256" key="5">
    <source>
        <dbReference type="SAM" id="MobiDB-lite"/>
    </source>
</evidence>
<accession>A0A1Y0HYS1</accession>
<evidence type="ECO:0000256" key="4">
    <source>
        <dbReference type="PROSITE-ProRule" id="PRU00335"/>
    </source>
</evidence>
<evidence type="ECO:0000259" key="6">
    <source>
        <dbReference type="PROSITE" id="PS50977"/>
    </source>
</evidence>
<reference evidence="7 8" key="1">
    <citation type="submission" date="2017-05" db="EMBL/GenBank/DDBJ databases">
        <authorList>
            <person name="Song R."/>
            <person name="Chenine A.L."/>
            <person name="Ruprecht R.M."/>
        </authorList>
    </citation>
    <scope>NUCLEOTIDE SEQUENCE [LARGE SCALE GENOMIC DNA]</scope>
    <source>
        <strain evidence="7 8">PSBB019</strain>
    </source>
</reference>
<dbReference type="GO" id="GO:0003700">
    <property type="term" value="F:DNA-binding transcription factor activity"/>
    <property type="evidence" value="ECO:0007669"/>
    <property type="project" value="TreeGrafter"/>
</dbReference>
<feature type="region of interest" description="Disordered" evidence="5">
    <location>
        <begin position="17"/>
        <end position="52"/>
    </location>
</feature>
<dbReference type="SUPFAM" id="SSF46689">
    <property type="entry name" value="Homeodomain-like"/>
    <property type="match status" value="1"/>
</dbReference>
<evidence type="ECO:0000256" key="3">
    <source>
        <dbReference type="ARBA" id="ARBA00023163"/>
    </source>
</evidence>
<dbReference type="Gene3D" id="1.10.357.10">
    <property type="entry name" value="Tetracycline Repressor, domain 2"/>
    <property type="match status" value="1"/>
</dbReference>
<dbReference type="InterPro" id="IPR050109">
    <property type="entry name" value="HTH-type_TetR-like_transc_reg"/>
</dbReference>
<keyword evidence="3" id="KW-0804">Transcription</keyword>
<keyword evidence="1" id="KW-0805">Transcription regulation</keyword>
<dbReference type="InterPro" id="IPR001647">
    <property type="entry name" value="HTH_TetR"/>
</dbReference>
<feature type="DNA-binding region" description="H-T-H motif" evidence="4">
    <location>
        <begin position="74"/>
        <end position="93"/>
    </location>
</feature>
<dbReference type="PROSITE" id="PS50977">
    <property type="entry name" value="HTH_TETR_2"/>
    <property type="match status" value="1"/>
</dbReference>